<reference evidence="2" key="2">
    <citation type="submission" date="2004-02" db="EMBL/GenBank/DDBJ databases">
        <authorList>
            <consortium name="Genoscope"/>
            <consortium name="Whitehead Institute Centre for Genome Research"/>
        </authorList>
    </citation>
    <scope>NUCLEOTIDE SEQUENCE</scope>
</reference>
<protein>
    <submittedName>
        <fullName evidence="2">Chromosome 20 SCAF14744, whole genome shotgun sequence</fullName>
    </submittedName>
</protein>
<feature type="transmembrane region" description="Helical" evidence="1">
    <location>
        <begin position="15"/>
        <end position="37"/>
    </location>
</feature>
<keyword evidence="1" id="KW-1133">Transmembrane helix</keyword>
<keyword evidence="1" id="KW-0812">Transmembrane</keyword>
<accession>Q4S453</accession>
<evidence type="ECO:0000256" key="1">
    <source>
        <dbReference type="SAM" id="Phobius"/>
    </source>
</evidence>
<gene>
    <name evidence="2" type="ORF">GSTENG00024348001</name>
</gene>
<evidence type="ECO:0000313" key="2">
    <source>
        <dbReference type="EMBL" id="CAG04579.1"/>
    </source>
</evidence>
<name>Q4S453_TETNG</name>
<keyword evidence="1" id="KW-0472">Membrane</keyword>
<reference evidence="2" key="1">
    <citation type="journal article" date="2004" name="Nature">
        <title>Genome duplication in the teleost fish Tetraodon nigroviridis reveals the early vertebrate proto-karyotype.</title>
        <authorList>
            <person name="Jaillon O."/>
            <person name="Aury J.-M."/>
            <person name="Brunet F."/>
            <person name="Petit J.-L."/>
            <person name="Stange-Thomann N."/>
            <person name="Mauceli E."/>
            <person name="Bouneau L."/>
            <person name="Fischer C."/>
            <person name="Ozouf-Costaz C."/>
            <person name="Bernot A."/>
            <person name="Nicaud S."/>
            <person name="Jaffe D."/>
            <person name="Fisher S."/>
            <person name="Lutfalla G."/>
            <person name="Dossat C."/>
            <person name="Segurens B."/>
            <person name="Dasilva C."/>
            <person name="Salanoubat M."/>
            <person name="Levy M."/>
            <person name="Boudet N."/>
            <person name="Castellano S."/>
            <person name="Anthouard V."/>
            <person name="Jubin C."/>
            <person name="Castelli V."/>
            <person name="Katinka M."/>
            <person name="Vacherie B."/>
            <person name="Biemont C."/>
            <person name="Skalli Z."/>
            <person name="Cattolico L."/>
            <person name="Poulain J."/>
            <person name="De Berardinis V."/>
            <person name="Cruaud C."/>
            <person name="Duprat S."/>
            <person name="Brottier P."/>
            <person name="Coutanceau J.-P."/>
            <person name="Gouzy J."/>
            <person name="Parra G."/>
            <person name="Lardier G."/>
            <person name="Chapple C."/>
            <person name="McKernan K.J."/>
            <person name="McEwan P."/>
            <person name="Bosak S."/>
            <person name="Kellis M."/>
            <person name="Volff J.-N."/>
            <person name="Guigo R."/>
            <person name="Zody M.C."/>
            <person name="Mesirov J."/>
            <person name="Lindblad-Toh K."/>
            <person name="Birren B."/>
            <person name="Nusbaum C."/>
            <person name="Kahn D."/>
            <person name="Robinson-Rechavi M."/>
            <person name="Laudet V."/>
            <person name="Schachter V."/>
            <person name="Quetier F."/>
            <person name="Saurin W."/>
            <person name="Scarpelli C."/>
            <person name="Wincker P."/>
            <person name="Lander E.S."/>
            <person name="Weissenbach J."/>
            <person name="Roest Crollius H."/>
        </authorList>
    </citation>
    <scope>NUCLEOTIDE SEQUENCE [LARGE SCALE GENOMIC DNA]</scope>
</reference>
<dbReference type="EMBL" id="CAAE01014744">
    <property type="protein sequence ID" value="CAG04579.1"/>
    <property type="molecule type" value="Genomic_DNA"/>
</dbReference>
<dbReference type="AlphaFoldDB" id="Q4S453"/>
<feature type="non-terminal residue" evidence="2">
    <location>
        <position position="1"/>
    </location>
</feature>
<sequence length="51" mass="5890">PIQTFVIPHSHMDVGWVYTIKVGFSASASTSFIIIFLQRFNKKNHKICFAY</sequence>
<dbReference type="InterPro" id="IPR027291">
    <property type="entry name" value="Glyco_hydro_38_N_sf"/>
</dbReference>
<proteinExistence type="predicted"/>
<dbReference type="KEGG" id="tng:GSTEN00024348G001"/>
<dbReference type="Gene3D" id="3.20.110.10">
    <property type="entry name" value="Glycoside hydrolase 38, N terminal domain"/>
    <property type="match status" value="1"/>
</dbReference>
<organism evidence="2">
    <name type="scientific">Tetraodon nigroviridis</name>
    <name type="common">Spotted green pufferfish</name>
    <name type="synonym">Chelonodon nigroviridis</name>
    <dbReference type="NCBI Taxonomy" id="99883"/>
    <lineage>
        <taxon>Eukaryota</taxon>
        <taxon>Metazoa</taxon>
        <taxon>Chordata</taxon>
        <taxon>Craniata</taxon>
        <taxon>Vertebrata</taxon>
        <taxon>Euteleostomi</taxon>
        <taxon>Actinopterygii</taxon>
        <taxon>Neopterygii</taxon>
        <taxon>Teleostei</taxon>
        <taxon>Neoteleostei</taxon>
        <taxon>Acanthomorphata</taxon>
        <taxon>Eupercaria</taxon>
        <taxon>Tetraodontiformes</taxon>
        <taxon>Tetradontoidea</taxon>
        <taxon>Tetraodontidae</taxon>
        <taxon>Tetraodon</taxon>
    </lineage>
</organism>